<accession>A0ABZ2TQM5</accession>
<dbReference type="CDD" id="cd10027">
    <property type="entry name" value="UDG-F1-like"/>
    <property type="match status" value="1"/>
</dbReference>
<gene>
    <name evidence="10" type="ORF">LQ356_01025</name>
</gene>
<evidence type="ECO:0000313" key="10">
    <source>
        <dbReference type="EMBL" id="WYM97468.1"/>
    </source>
</evidence>
<evidence type="ECO:0000256" key="6">
    <source>
        <dbReference type="ARBA" id="ARBA00022801"/>
    </source>
</evidence>
<dbReference type="PANTHER" id="PTHR11264">
    <property type="entry name" value="URACIL-DNA GLYCOSYLASE"/>
    <property type="match status" value="1"/>
</dbReference>
<dbReference type="InterPro" id="IPR002043">
    <property type="entry name" value="UDG_fam1"/>
</dbReference>
<dbReference type="SUPFAM" id="SSF52141">
    <property type="entry name" value="Uracil-DNA glycosylase-like"/>
    <property type="match status" value="1"/>
</dbReference>
<evidence type="ECO:0000256" key="1">
    <source>
        <dbReference type="ARBA" id="ARBA00001400"/>
    </source>
</evidence>
<evidence type="ECO:0000313" key="11">
    <source>
        <dbReference type="Proteomes" id="UP001622612"/>
    </source>
</evidence>
<comment type="catalytic activity">
    <reaction evidence="1">
        <text>Hydrolyzes single-stranded DNA or mismatched double-stranded DNA and polynucleotides, releasing free uracil.</text>
        <dbReference type="EC" id="3.2.2.27"/>
    </reaction>
</comment>
<evidence type="ECO:0000259" key="9">
    <source>
        <dbReference type="SMART" id="SM00986"/>
    </source>
</evidence>
<evidence type="ECO:0000256" key="2">
    <source>
        <dbReference type="ARBA" id="ARBA00002631"/>
    </source>
</evidence>
<dbReference type="RefSeq" id="WP_405311932.1">
    <property type="nucleotide sequence ID" value="NZ_CP088155.1"/>
</dbReference>
<evidence type="ECO:0000256" key="8">
    <source>
        <dbReference type="PROSITE-ProRule" id="PRU10072"/>
    </source>
</evidence>
<dbReference type="Gene3D" id="3.40.470.10">
    <property type="entry name" value="Uracil-DNA glycosylase-like domain"/>
    <property type="match status" value="1"/>
</dbReference>
<comment type="similarity">
    <text evidence="3">Belongs to the uracil-DNA glycosylase (UDG) superfamily. UNG family.</text>
</comment>
<evidence type="ECO:0000256" key="7">
    <source>
        <dbReference type="ARBA" id="ARBA00023204"/>
    </source>
</evidence>
<evidence type="ECO:0000256" key="3">
    <source>
        <dbReference type="ARBA" id="ARBA00008184"/>
    </source>
</evidence>
<dbReference type="InterPro" id="IPR036895">
    <property type="entry name" value="Uracil-DNA_glycosylase-like_sf"/>
</dbReference>
<comment type="function">
    <text evidence="2">Excises uracil residues from the DNA which can arise as a result of misincorporation of dUMP residues by DNA polymerase or due to deamination of cytosine.</text>
</comment>
<keyword evidence="7" id="KW-0234">DNA repair</keyword>
<dbReference type="Pfam" id="PF03167">
    <property type="entry name" value="UDG"/>
    <property type="match status" value="1"/>
</dbReference>
<name>A0ABZ2TQM5_9BACT</name>
<protein>
    <recommendedName>
        <fullName evidence="4">uracil-DNA glycosylase</fullName>
        <ecNumber evidence="4">3.2.2.27</ecNumber>
    </recommendedName>
</protein>
<keyword evidence="11" id="KW-1185">Reference proteome</keyword>
<dbReference type="EC" id="3.2.2.27" evidence="4"/>
<sequence length="215" mass="25572">MKFNFEYFLKEEEQKDYFISIFDYLEKHPTYFPSKENIFNAFKNFDYDNLKIIIIGQDPYATKGYADGLCFSTKSLVRPKSLTNIFNEINYSYPNVTFESNNLLSWKNQGILLINSILTVNENEPLSHNKIEWQTFTLNLLQKLNLLYSNIIYLILGNESFKFIKNIKLERQIIYCLSHPSPLSYKKSFYHSNIFKKINEKLLSLNKKPIDWSTY</sequence>
<feature type="domain" description="Uracil-DNA glycosylase-like" evidence="9">
    <location>
        <begin position="43"/>
        <end position="202"/>
    </location>
</feature>
<organism evidence="10 11">
    <name type="scientific">Metamycoplasma faucium</name>
    <dbReference type="NCBI Taxonomy" id="56142"/>
    <lineage>
        <taxon>Bacteria</taxon>
        <taxon>Bacillati</taxon>
        <taxon>Mycoplasmatota</taxon>
        <taxon>Mycoplasmoidales</taxon>
        <taxon>Metamycoplasmataceae</taxon>
        <taxon>Metamycoplasma</taxon>
    </lineage>
</organism>
<reference evidence="10" key="1">
    <citation type="submission" date="2021-11" db="EMBL/GenBank/DDBJ databases">
        <title>The first genome sequence of unculturable Mycoplasma faucium obtained by de novo assembly of metagenomic reads.</title>
        <authorList>
            <person name="Sabat A.J."/>
            <person name="Bathoorn E."/>
            <person name="Akkerboom V."/>
            <person name="Friedrich A.W."/>
        </authorList>
    </citation>
    <scope>NUCLEOTIDE SEQUENCE [LARGE SCALE GENOMIC DNA]</scope>
    <source>
        <strain evidence="10">UMCG-MFM1</strain>
    </source>
</reference>
<dbReference type="InterPro" id="IPR018085">
    <property type="entry name" value="Ura-DNA_Glyclase_AS"/>
</dbReference>
<dbReference type="SMART" id="SM00986">
    <property type="entry name" value="UDG"/>
    <property type="match status" value="1"/>
</dbReference>
<proteinExistence type="inferred from homology"/>
<dbReference type="InterPro" id="IPR005122">
    <property type="entry name" value="Uracil-DNA_glycosylase-like"/>
</dbReference>
<dbReference type="SMART" id="SM00987">
    <property type="entry name" value="UreE_C"/>
    <property type="match status" value="1"/>
</dbReference>
<dbReference type="EMBL" id="CP088155">
    <property type="protein sequence ID" value="WYM97468.1"/>
    <property type="molecule type" value="Genomic_DNA"/>
</dbReference>
<dbReference type="NCBIfam" id="NF003592">
    <property type="entry name" value="PRK05254.1-5"/>
    <property type="match status" value="1"/>
</dbReference>
<dbReference type="Proteomes" id="UP001622612">
    <property type="component" value="Chromosome"/>
</dbReference>
<keyword evidence="5" id="KW-0227">DNA damage</keyword>
<dbReference type="PANTHER" id="PTHR11264:SF0">
    <property type="entry name" value="URACIL-DNA GLYCOSYLASE"/>
    <property type="match status" value="1"/>
</dbReference>
<keyword evidence="6 10" id="KW-0378">Hydrolase</keyword>
<evidence type="ECO:0000256" key="4">
    <source>
        <dbReference type="ARBA" id="ARBA00012030"/>
    </source>
</evidence>
<dbReference type="GO" id="GO:0004844">
    <property type="term" value="F:uracil DNA N-glycosylase activity"/>
    <property type="evidence" value="ECO:0007669"/>
    <property type="project" value="UniProtKB-EC"/>
</dbReference>
<feature type="active site" description="Proton acceptor" evidence="8">
    <location>
        <position position="58"/>
    </location>
</feature>
<dbReference type="PROSITE" id="PS00130">
    <property type="entry name" value="U_DNA_GLYCOSYLASE"/>
    <property type="match status" value="1"/>
</dbReference>
<evidence type="ECO:0000256" key="5">
    <source>
        <dbReference type="ARBA" id="ARBA00022763"/>
    </source>
</evidence>
<keyword evidence="10" id="KW-0326">Glycosidase</keyword>